<evidence type="ECO:0000313" key="11">
    <source>
        <dbReference type="Ensembl" id="ENSLCNP00005005706.1"/>
    </source>
</evidence>
<dbReference type="GO" id="GO:0070530">
    <property type="term" value="F:K63-linked polyubiquitin modification-dependent protein binding"/>
    <property type="evidence" value="ECO:0007669"/>
    <property type="project" value="InterPro"/>
</dbReference>
<dbReference type="GO" id="GO:0008270">
    <property type="term" value="F:zinc ion binding"/>
    <property type="evidence" value="ECO:0007669"/>
    <property type="project" value="UniProtKB-KW"/>
</dbReference>
<evidence type="ECO:0000313" key="12">
    <source>
        <dbReference type="Proteomes" id="UP000472241"/>
    </source>
</evidence>
<organism evidence="11 12">
    <name type="scientific">Lynx canadensis</name>
    <name type="common">Canada lynx</name>
    <name type="synonym">Felis canadensis</name>
    <dbReference type="NCBI Taxonomy" id="61383"/>
    <lineage>
        <taxon>Eukaryota</taxon>
        <taxon>Metazoa</taxon>
        <taxon>Chordata</taxon>
        <taxon>Craniata</taxon>
        <taxon>Vertebrata</taxon>
        <taxon>Euteleostomi</taxon>
        <taxon>Mammalia</taxon>
        <taxon>Eutheria</taxon>
        <taxon>Laurasiatheria</taxon>
        <taxon>Carnivora</taxon>
        <taxon>Feliformia</taxon>
        <taxon>Felidae</taxon>
        <taxon>Felinae</taxon>
        <taxon>Lynx</taxon>
    </lineage>
</organism>
<proteinExistence type="predicted"/>
<feature type="coiled-coil region" evidence="8">
    <location>
        <begin position="227"/>
        <end position="261"/>
    </location>
</feature>
<evidence type="ECO:0000256" key="6">
    <source>
        <dbReference type="ARBA" id="ARBA00023054"/>
    </source>
</evidence>
<protein>
    <submittedName>
        <fullName evidence="11">TNFAIP3 interacting protein 2</fullName>
    </submittedName>
</protein>
<dbReference type="Gene3D" id="1.20.5.990">
    <property type="entry name" value="Nemo cc2-lz domain - 1d5 darpin complex"/>
    <property type="match status" value="1"/>
</dbReference>
<keyword evidence="6 8" id="KW-0175">Coiled coil</keyword>
<dbReference type="GO" id="GO:0034138">
    <property type="term" value="P:toll-like receptor 3 signaling pathway"/>
    <property type="evidence" value="ECO:0007669"/>
    <property type="project" value="TreeGrafter"/>
</dbReference>
<dbReference type="Ensembl" id="ENSLCNT00005006429.1">
    <property type="protein sequence ID" value="ENSLCNP00005005706.1"/>
    <property type="gene ID" value="ENSLCNG00005003801.1"/>
</dbReference>
<dbReference type="PANTHER" id="PTHR31882">
    <property type="entry name" value="TNFAIP3-INTERACTING PROTEIN COILED COIL FAMILY MEMBER"/>
    <property type="match status" value="1"/>
</dbReference>
<dbReference type="GO" id="GO:0005737">
    <property type="term" value="C:cytoplasm"/>
    <property type="evidence" value="ECO:0007669"/>
    <property type="project" value="UniProtKB-SubCell"/>
</dbReference>
<dbReference type="GO" id="GO:0071222">
    <property type="term" value="P:cellular response to lipopolysaccharide"/>
    <property type="evidence" value="ECO:0007669"/>
    <property type="project" value="TreeGrafter"/>
</dbReference>
<reference evidence="11" key="2">
    <citation type="submission" date="2025-09" db="UniProtKB">
        <authorList>
            <consortium name="Ensembl"/>
        </authorList>
    </citation>
    <scope>IDENTIFICATION</scope>
</reference>
<feature type="domain" description="CCHC NOA-type" evidence="10">
    <location>
        <begin position="315"/>
        <end position="347"/>
    </location>
</feature>
<evidence type="ECO:0000256" key="4">
    <source>
        <dbReference type="ARBA" id="ARBA00022771"/>
    </source>
</evidence>
<evidence type="ECO:0000256" key="2">
    <source>
        <dbReference type="ARBA" id="ARBA00022490"/>
    </source>
</evidence>
<reference evidence="11" key="1">
    <citation type="submission" date="2025-08" db="UniProtKB">
        <authorList>
            <consortium name="Ensembl"/>
        </authorList>
    </citation>
    <scope>IDENTIFICATION</scope>
</reference>
<feature type="region of interest" description="Disordered" evidence="9">
    <location>
        <begin position="102"/>
        <end position="122"/>
    </location>
</feature>
<dbReference type="GO" id="GO:0006357">
    <property type="term" value="P:regulation of transcription by RNA polymerase II"/>
    <property type="evidence" value="ECO:0007669"/>
    <property type="project" value="TreeGrafter"/>
</dbReference>
<sequence length="347" mass="38912">MSSGGAGSGGREGAPRAAATLCGLYHEAGQRLRRLQDELAARDALIERLRARLAALEGDAAPSLVDALLEQVARFREQLRQREGGAAEAALRQEIERLSEKLEEKEKEKQQLMSQPEHEREKEVALLRQSVAEKERARAASDILCRSLADETHQLRRTLAATAHMCQHLAKCLDERQRTQGDLREKSPEPERTGGDTCVRDVIEKLQEENRLLRQKVTHILAYKDDFTSERADRERAQGRIQELEEQVAALRHQASRRQDCRERGSCRTHTGSKTPKYLETSVLELVAPSGRRAGTGSQGPDFSAEGRCPGATTRRGQGELQCPHCLQHFDDEQGEELFRHVAECCQ</sequence>
<dbReference type="GO" id="GO:0034134">
    <property type="term" value="P:toll-like receptor 2 signaling pathway"/>
    <property type="evidence" value="ECO:0007669"/>
    <property type="project" value="TreeGrafter"/>
</dbReference>
<evidence type="ECO:0000256" key="8">
    <source>
        <dbReference type="SAM" id="Coils"/>
    </source>
</evidence>
<accession>A0A667FTM3</accession>
<dbReference type="PROSITE" id="PS51801">
    <property type="entry name" value="ZF_CCHC_NOA"/>
    <property type="match status" value="1"/>
</dbReference>
<keyword evidence="3" id="KW-0479">Metal-binding</keyword>
<dbReference type="InterPro" id="IPR034735">
    <property type="entry name" value="NEMO_ZF"/>
</dbReference>
<dbReference type="Proteomes" id="UP000472241">
    <property type="component" value="Unplaced"/>
</dbReference>
<dbReference type="GO" id="GO:0043123">
    <property type="term" value="P:positive regulation of canonical NF-kappaB signal transduction"/>
    <property type="evidence" value="ECO:0007669"/>
    <property type="project" value="TreeGrafter"/>
</dbReference>
<evidence type="ECO:0000256" key="1">
    <source>
        <dbReference type="ARBA" id="ARBA00004496"/>
    </source>
</evidence>
<evidence type="ECO:0000259" key="10">
    <source>
        <dbReference type="PROSITE" id="PS51801"/>
    </source>
</evidence>
<keyword evidence="2" id="KW-0963">Cytoplasm</keyword>
<evidence type="ECO:0000256" key="9">
    <source>
        <dbReference type="SAM" id="MobiDB-lite"/>
    </source>
</evidence>
<evidence type="ECO:0000256" key="3">
    <source>
        <dbReference type="ARBA" id="ARBA00022723"/>
    </source>
</evidence>
<evidence type="ECO:0000256" key="5">
    <source>
        <dbReference type="ARBA" id="ARBA00022833"/>
    </source>
</evidence>
<gene>
    <name evidence="11" type="primary">TNIP2</name>
</gene>
<evidence type="ECO:0000256" key="7">
    <source>
        <dbReference type="PROSITE-ProRule" id="PRU01142"/>
    </source>
</evidence>
<keyword evidence="4 7" id="KW-0863">Zinc-finger</keyword>
<dbReference type="PANTHER" id="PTHR31882:SF6">
    <property type="entry name" value="TNFAIP3-INTERACTING PROTEIN 2"/>
    <property type="match status" value="1"/>
</dbReference>
<comment type="subcellular location">
    <subcellularLocation>
        <location evidence="1">Cytoplasm</location>
    </subcellularLocation>
</comment>
<keyword evidence="12" id="KW-1185">Reference proteome</keyword>
<name>A0A667FTM3_LYNCA</name>
<dbReference type="AlphaFoldDB" id="A0A667FTM3"/>
<keyword evidence="5" id="KW-0862">Zinc</keyword>